<reference evidence="5" key="1">
    <citation type="submission" date="2025-08" db="UniProtKB">
        <authorList>
            <consortium name="RefSeq"/>
        </authorList>
    </citation>
    <scope>IDENTIFICATION</scope>
    <source>
        <tissue evidence="5">Muscle</tissue>
    </source>
</reference>
<evidence type="ECO:0000256" key="1">
    <source>
        <dbReference type="ARBA" id="ARBA00009078"/>
    </source>
</evidence>
<protein>
    <recommendedName>
        <fullName evidence="2">Protein LTV1 homolog</fullName>
    </recommendedName>
</protein>
<dbReference type="PANTHER" id="PTHR21531">
    <property type="entry name" value="LOW-TEMPERATURE VIABILITY PROTEIN LTV1-RELATED"/>
    <property type="match status" value="1"/>
</dbReference>
<evidence type="ECO:0000256" key="3">
    <source>
        <dbReference type="SAM" id="MobiDB-lite"/>
    </source>
</evidence>
<name>A0ABM1C081_LIMPO</name>
<sequence>DAEDDNEDSNSLSDGQWSFEEEETKSRFTNYSLTSSVLPRSEALQTLDERFEKLFEQYDDAEIGALDGDDIAGYLHTESRVVNQLVEDYQAHKQQCTLKEFIKNKFEGLETGTVEQAEKEELIKISVNEKSKEEQWDCESVLSTYSNLYNHPKLITEPKNKPKPIVVSERSGVPTDVFASNKLTKKHLRQLNEENHDDVSNSEQELRVMSVASRNSVASTIRPKNETPEDRKARKCAVKQYQKERRAEKKANKLAFKMEEKRQEQITLNLHQNLQGIKLN</sequence>
<keyword evidence="4" id="KW-1185">Reference proteome</keyword>
<dbReference type="PANTHER" id="PTHR21531:SF0">
    <property type="entry name" value="PROTEIN LTV1 HOMOLOG"/>
    <property type="match status" value="1"/>
</dbReference>
<comment type="similarity">
    <text evidence="1">Belongs to the LTV1 family.</text>
</comment>
<evidence type="ECO:0000313" key="5">
    <source>
        <dbReference type="RefSeq" id="XP_013791959.1"/>
    </source>
</evidence>
<evidence type="ECO:0000256" key="2">
    <source>
        <dbReference type="ARBA" id="ARBA00021561"/>
    </source>
</evidence>
<feature type="region of interest" description="Disordered" evidence="3">
    <location>
        <begin position="1"/>
        <end position="23"/>
    </location>
</feature>
<evidence type="ECO:0000313" key="4">
    <source>
        <dbReference type="Proteomes" id="UP000694941"/>
    </source>
</evidence>
<proteinExistence type="inferred from homology"/>
<feature type="non-terminal residue" evidence="5">
    <location>
        <position position="1"/>
    </location>
</feature>
<dbReference type="Pfam" id="PF04180">
    <property type="entry name" value="LTV"/>
    <property type="match status" value="1"/>
</dbReference>
<dbReference type="RefSeq" id="XP_013791959.1">
    <property type="nucleotide sequence ID" value="XM_013936505.2"/>
</dbReference>
<organism evidence="4 5">
    <name type="scientific">Limulus polyphemus</name>
    <name type="common">Atlantic horseshoe crab</name>
    <dbReference type="NCBI Taxonomy" id="6850"/>
    <lineage>
        <taxon>Eukaryota</taxon>
        <taxon>Metazoa</taxon>
        <taxon>Ecdysozoa</taxon>
        <taxon>Arthropoda</taxon>
        <taxon>Chelicerata</taxon>
        <taxon>Merostomata</taxon>
        <taxon>Xiphosura</taxon>
        <taxon>Limulidae</taxon>
        <taxon>Limulus</taxon>
    </lineage>
</organism>
<gene>
    <name evidence="5" type="primary">LOC106475833</name>
</gene>
<dbReference type="GeneID" id="106475833"/>
<accession>A0ABM1C081</accession>
<dbReference type="InterPro" id="IPR007307">
    <property type="entry name" value="Ltv1"/>
</dbReference>
<dbReference type="Proteomes" id="UP000694941">
    <property type="component" value="Unplaced"/>
</dbReference>